<dbReference type="PANTHER" id="PTHR42794">
    <property type="entry name" value="HEMIN IMPORT ATP-BINDING PROTEIN HMUV"/>
    <property type="match status" value="1"/>
</dbReference>
<dbReference type="RefSeq" id="WP_348758432.1">
    <property type="nucleotide sequence ID" value="NZ_OZ026884.1"/>
</dbReference>
<sequence length="150" mass="16468">MLEAVDLVFAYGKRTVLDGISLRVAAGEVVSLLGPNGSGKSTLLKLLLGIQRPSRGEVRLDGVPLRRIPPRDYARKVAYVPQLHAALFPYAVLDVVLMGRLPHRALLSAYTKEDRRLALEALDWLGLAHLAQRPYTELSGGERQQVPPVP</sequence>
<keyword evidence="1" id="KW-0813">Transport</keyword>
<comment type="function">
    <text evidence="3">Part of the ABC transporter complex HmuTUV involved in hemin import. Responsible for energy coupling to the transport system.</text>
</comment>
<organism evidence="5 6">
    <name type="scientific">Candidatus Methylocalor cossyra</name>
    <dbReference type="NCBI Taxonomy" id="3108543"/>
    <lineage>
        <taxon>Bacteria</taxon>
        <taxon>Pseudomonadati</taxon>
        <taxon>Pseudomonadota</taxon>
        <taxon>Gammaproteobacteria</taxon>
        <taxon>Methylococcales</taxon>
        <taxon>Methylococcaceae</taxon>
        <taxon>Candidatus Methylocalor</taxon>
    </lineage>
</organism>
<protein>
    <recommendedName>
        <fullName evidence="4">ABC transporter domain-containing protein</fullName>
    </recommendedName>
</protein>
<dbReference type="InterPro" id="IPR027417">
    <property type="entry name" value="P-loop_NTPase"/>
</dbReference>
<reference evidence="5 6" key="1">
    <citation type="submission" date="2024-04" db="EMBL/GenBank/DDBJ databases">
        <authorList>
            <person name="Cremers G."/>
        </authorList>
    </citation>
    <scope>NUCLEOTIDE SEQUENCE [LARGE SCALE GENOMIC DNA]</scope>
    <source>
        <strain evidence="5">MeCH1-AG</strain>
    </source>
</reference>
<dbReference type="Proteomes" id="UP001497493">
    <property type="component" value="Chromosome"/>
</dbReference>
<dbReference type="InterPro" id="IPR003439">
    <property type="entry name" value="ABC_transporter-like_ATP-bd"/>
</dbReference>
<keyword evidence="2" id="KW-1278">Translocase</keyword>
<evidence type="ECO:0000256" key="1">
    <source>
        <dbReference type="ARBA" id="ARBA00022448"/>
    </source>
</evidence>
<evidence type="ECO:0000259" key="4">
    <source>
        <dbReference type="Pfam" id="PF00005"/>
    </source>
</evidence>
<proteinExistence type="predicted"/>
<dbReference type="EMBL" id="OZ026884">
    <property type="protein sequence ID" value="CAL1238819.1"/>
    <property type="molecule type" value="Genomic_DNA"/>
</dbReference>
<dbReference type="SUPFAM" id="SSF52540">
    <property type="entry name" value="P-loop containing nucleoside triphosphate hydrolases"/>
    <property type="match status" value="1"/>
</dbReference>
<evidence type="ECO:0000313" key="5">
    <source>
        <dbReference type="EMBL" id="CAL1238819.1"/>
    </source>
</evidence>
<keyword evidence="6" id="KW-1185">Reference proteome</keyword>
<feature type="domain" description="ABC transporter" evidence="4">
    <location>
        <begin position="17"/>
        <end position="146"/>
    </location>
</feature>
<accession>A0ABM9NE02</accession>
<name>A0ABM9NE02_9GAMM</name>
<dbReference type="Pfam" id="PF00005">
    <property type="entry name" value="ABC_tran"/>
    <property type="match status" value="1"/>
</dbReference>
<dbReference type="Gene3D" id="3.40.50.300">
    <property type="entry name" value="P-loop containing nucleotide triphosphate hydrolases"/>
    <property type="match status" value="1"/>
</dbReference>
<evidence type="ECO:0000256" key="3">
    <source>
        <dbReference type="ARBA" id="ARBA00037066"/>
    </source>
</evidence>
<evidence type="ECO:0000313" key="6">
    <source>
        <dbReference type="Proteomes" id="UP001497493"/>
    </source>
</evidence>
<evidence type="ECO:0000256" key="2">
    <source>
        <dbReference type="ARBA" id="ARBA00022967"/>
    </source>
</evidence>
<gene>
    <name evidence="5" type="ORF">MECH1_V1_0031</name>
</gene>
<dbReference type="PANTHER" id="PTHR42794:SF1">
    <property type="entry name" value="HEMIN IMPORT ATP-BINDING PROTEIN HMUV"/>
    <property type="match status" value="1"/>
</dbReference>